<gene>
    <name evidence="2" type="ORF">LAZ67_X002616</name>
</gene>
<feature type="transmembrane region" description="Helical" evidence="1">
    <location>
        <begin position="20"/>
        <end position="39"/>
    </location>
</feature>
<keyword evidence="1" id="KW-0812">Transmembrane</keyword>
<feature type="transmembrane region" description="Helical" evidence="1">
    <location>
        <begin position="106"/>
        <end position="131"/>
    </location>
</feature>
<dbReference type="InterPro" id="IPR036259">
    <property type="entry name" value="MFS_trans_sf"/>
</dbReference>
<dbReference type="InterPro" id="IPR011701">
    <property type="entry name" value="MFS"/>
</dbReference>
<dbReference type="EMBL" id="CP092886">
    <property type="protein sequence ID" value="UYV84562.1"/>
    <property type="molecule type" value="Genomic_DNA"/>
</dbReference>
<name>A0ABY6LW06_9ARAC</name>
<keyword evidence="1" id="KW-1133">Transmembrane helix</keyword>
<protein>
    <submittedName>
        <fullName evidence="2">SLC16A11</fullName>
    </submittedName>
</protein>
<organism evidence="2 3">
    <name type="scientific">Cordylochernes scorpioides</name>
    <dbReference type="NCBI Taxonomy" id="51811"/>
    <lineage>
        <taxon>Eukaryota</taxon>
        <taxon>Metazoa</taxon>
        <taxon>Ecdysozoa</taxon>
        <taxon>Arthropoda</taxon>
        <taxon>Chelicerata</taxon>
        <taxon>Arachnida</taxon>
        <taxon>Pseudoscorpiones</taxon>
        <taxon>Cheliferoidea</taxon>
        <taxon>Chernetidae</taxon>
        <taxon>Cordylochernes</taxon>
    </lineage>
</organism>
<proteinExistence type="predicted"/>
<dbReference type="InterPro" id="IPR050327">
    <property type="entry name" value="Proton-linked_MCT"/>
</dbReference>
<dbReference type="Gene3D" id="1.20.1250.20">
    <property type="entry name" value="MFS general substrate transporter like domains"/>
    <property type="match status" value="2"/>
</dbReference>
<evidence type="ECO:0000313" key="2">
    <source>
        <dbReference type="EMBL" id="UYV84562.1"/>
    </source>
</evidence>
<accession>A0ABY6LW06</accession>
<dbReference type="Proteomes" id="UP001235939">
    <property type="component" value="Chromosome X"/>
</dbReference>
<evidence type="ECO:0000313" key="3">
    <source>
        <dbReference type="Proteomes" id="UP001235939"/>
    </source>
</evidence>
<dbReference type="PANTHER" id="PTHR11360">
    <property type="entry name" value="MONOCARBOXYLATE TRANSPORTER"/>
    <property type="match status" value="1"/>
</dbReference>
<keyword evidence="3" id="KW-1185">Reference proteome</keyword>
<keyword evidence="1" id="KW-0472">Membrane</keyword>
<sequence length="312" mass="33780">MVLTLNPVIINQHFTRHRATAIGLAFAGASVGSIILPPATEALIQQYGLRGCFLLLGAINLQGLVGSFLYLPPVWINRTSPASEPLTESEFSFPELSLKEKIRARLGFLASPIFAVLCINYTSFFICYIAFSMTLVDFAKDRGISELDATFCISAFSVGDLGGRLASGWVSDLGFVKRRSMLVGGLLAMGILMGLAPRTGSYGMLVALAAILGLLTGSVIVLFPVLMTEYLGLDHLPMCLGFSGFVMGLASLCLPNLIGLCRDVAGSYDHLYHTLSVLAIFSASLWSYHPLRRLYYKLKESLCSSTRNTNLT</sequence>
<feature type="transmembrane region" description="Helical" evidence="1">
    <location>
        <begin position="180"/>
        <end position="196"/>
    </location>
</feature>
<dbReference type="PANTHER" id="PTHR11360:SF303">
    <property type="entry name" value="MAJOR FACILITATOR SUPERFAMILY (MFS) PROFILE DOMAIN-CONTAINING PROTEIN"/>
    <property type="match status" value="1"/>
</dbReference>
<dbReference type="Pfam" id="PF07690">
    <property type="entry name" value="MFS_1"/>
    <property type="match status" value="1"/>
</dbReference>
<evidence type="ECO:0000256" key="1">
    <source>
        <dbReference type="SAM" id="Phobius"/>
    </source>
</evidence>
<feature type="transmembrane region" description="Helical" evidence="1">
    <location>
        <begin position="270"/>
        <end position="288"/>
    </location>
</feature>
<feature type="transmembrane region" description="Helical" evidence="1">
    <location>
        <begin position="202"/>
        <end position="226"/>
    </location>
</feature>
<dbReference type="SUPFAM" id="SSF103473">
    <property type="entry name" value="MFS general substrate transporter"/>
    <property type="match status" value="1"/>
</dbReference>
<reference evidence="2 3" key="1">
    <citation type="submission" date="2022-03" db="EMBL/GenBank/DDBJ databases">
        <title>A chromosomal length assembly of Cordylochernes scorpioides.</title>
        <authorList>
            <person name="Zeh D."/>
            <person name="Zeh J."/>
        </authorList>
    </citation>
    <scope>NUCLEOTIDE SEQUENCE [LARGE SCALE GENOMIC DNA]</scope>
    <source>
        <strain evidence="2">IN4F17</strain>
        <tissue evidence="2">Whole Body</tissue>
    </source>
</reference>
<feature type="transmembrane region" description="Helical" evidence="1">
    <location>
        <begin position="238"/>
        <end position="258"/>
    </location>
</feature>
<feature type="transmembrane region" description="Helical" evidence="1">
    <location>
        <begin position="51"/>
        <end position="71"/>
    </location>
</feature>